<feature type="compositionally biased region" description="Basic and acidic residues" evidence="1">
    <location>
        <begin position="355"/>
        <end position="373"/>
    </location>
</feature>
<feature type="compositionally biased region" description="Basic and acidic residues" evidence="1">
    <location>
        <begin position="139"/>
        <end position="148"/>
    </location>
</feature>
<feature type="compositionally biased region" description="Basic and acidic residues" evidence="1">
    <location>
        <begin position="751"/>
        <end position="764"/>
    </location>
</feature>
<feature type="compositionally biased region" description="Basic and acidic residues" evidence="1">
    <location>
        <begin position="109"/>
        <end position="128"/>
    </location>
</feature>
<evidence type="ECO:0000313" key="3">
    <source>
        <dbReference type="Proteomes" id="UP001217089"/>
    </source>
</evidence>
<feature type="region of interest" description="Disordered" evidence="1">
    <location>
        <begin position="810"/>
        <end position="869"/>
    </location>
</feature>
<feature type="compositionally biased region" description="Polar residues" evidence="1">
    <location>
        <begin position="129"/>
        <end position="138"/>
    </location>
</feature>
<feature type="compositionally biased region" description="Basic and acidic residues" evidence="1">
    <location>
        <begin position="247"/>
        <end position="265"/>
    </location>
</feature>
<feature type="compositionally biased region" description="Polar residues" evidence="1">
    <location>
        <begin position="456"/>
        <end position="465"/>
    </location>
</feature>
<evidence type="ECO:0000256" key="1">
    <source>
        <dbReference type="SAM" id="MobiDB-lite"/>
    </source>
</evidence>
<feature type="compositionally biased region" description="Basic and acidic residues" evidence="1">
    <location>
        <begin position="325"/>
        <end position="344"/>
    </location>
</feature>
<accession>A0ABQ9EUC0</accession>
<feature type="region of interest" description="Disordered" evidence="1">
    <location>
        <begin position="561"/>
        <end position="661"/>
    </location>
</feature>
<feature type="compositionally biased region" description="Basic and acidic residues" evidence="1">
    <location>
        <begin position="961"/>
        <end position="974"/>
    </location>
</feature>
<feature type="compositionally biased region" description="Polar residues" evidence="1">
    <location>
        <begin position="1020"/>
        <end position="1029"/>
    </location>
</feature>
<feature type="compositionally biased region" description="Basic and acidic residues" evidence="1">
    <location>
        <begin position="502"/>
        <end position="515"/>
    </location>
</feature>
<comment type="caution">
    <text evidence="2">The sequence shown here is derived from an EMBL/GenBank/DDBJ whole genome shotgun (WGS) entry which is preliminary data.</text>
</comment>
<feature type="region of interest" description="Disordered" evidence="1">
    <location>
        <begin position="1210"/>
        <end position="1237"/>
    </location>
</feature>
<dbReference type="EMBL" id="JARBDR010000657">
    <property type="protein sequence ID" value="KAJ8308783.1"/>
    <property type="molecule type" value="Genomic_DNA"/>
</dbReference>
<feature type="compositionally biased region" description="Basic and acidic residues" evidence="1">
    <location>
        <begin position="1066"/>
        <end position="1079"/>
    </location>
</feature>
<evidence type="ECO:0008006" key="4">
    <source>
        <dbReference type="Google" id="ProtNLM"/>
    </source>
</evidence>
<organism evidence="2 3">
    <name type="scientific">Tegillarca granosa</name>
    <name type="common">Malaysian cockle</name>
    <name type="synonym">Anadara granosa</name>
    <dbReference type="NCBI Taxonomy" id="220873"/>
    <lineage>
        <taxon>Eukaryota</taxon>
        <taxon>Metazoa</taxon>
        <taxon>Spiralia</taxon>
        <taxon>Lophotrochozoa</taxon>
        <taxon>Mollusca</taxon>
        <taxon>Bivalvia</taxon>
        <taxon>Autobranchia</taxon>
        <taxon>Pteriomorphia</taxon>
        <taxon>Arcoida</taxon>
        <taxon>Arcoidea</taxon>
        <taxon>Arcidae</taxon>
        <taxon>Tegillarca</taxon>
    </lineage>
</organism>
<evidence type="ECO:0000313" key="2">
    <source>
        <dbReference type="EMBL" id="KAJ8308783.1"/>
    </source>
</evidence>
<feature type="compositionally biased region" description="Polar residues" evidence="1">
    <location>
        <begin position="561"/>
        <end position="570"/>
    </location>
</feature>
<feature type="region of interest" description="Disordered" evidence="1">
    <location>
        <begin position="705"/>
        <end position="764"/>
    </location>
</feature>
<feature type="compositionally biased region" description="Polar residues" evidence="1">
    <location>
        <begin position="1213"/>
        <end position="1229"/>
    </location>
</feature>
<feature type="region of interest" description="Disordered" evidence="1">
    <location>
        <begin position="1154"/>
        <end position="1178"/>
    </location>
</feature>
<feature type="region of interest" description="Disordered" evidence="1">
    <location>
        <begin position="277"/>
        <end position="300"/>
    </location>
</feature>
<feature type="compositionally biased region" description="Basic and acidic residues" evidence="1">
    <location>
        <begin position="286"/>
        <end position="300"/>
    </location>
</feature>
<feature type="compositionally biased region" description="Polar residues" evidence="1">
    <location>
        <begin position="915"/>
        <end position="924"/>
    </location>
</feature>
<keyword evidence="3" id="KW-1185">Reference proteome</keyword>
<feature type="region of interest" description="Disordered" evidence="1">
    <location>
        <begin position="915"/>
        <end position="974"/>
    </location>
</feature>
<feature type="region of interest" description="Disordered" evidence="1">
    <location>
        <begin position="107"/>
        <end position="148"/>
    </location>
</feature>
<feature type="region of interest" description="Disordered" evidence="1">
    <location>
        <begin position="386"/>
        <end position="412"/>
    </location>
</feature>
<feature type="compositionally biased region" description="Basic and acidic residues" evidence="1">
    <location>
        <begin position="394"/>
        <end position="412"/>
    </location>
</feature>
<feature type="compositionally biased region" description="Polar residues" evidence="1">
    <location>
        <begin position="810"/>
        <end position="819"/>
    </location>
</feature>
<protein>
    <recommendedName>
        <fullName evidence="4">Tankyrase 1-binding protein C-terminal domain-containing protein</fullName>
    </recommendedName>
</protein>
<name>A0ABQ9EUC0_TEGGR</name>
<feature type="region of interest" description="Disordered" evidence="1">
    <location>
        <begin position="456"/>
        <end position="515"/>
    </location>
</feature>
<feature type="region of interest" description="Disordered" evidence="1">
    <location>
        <begin position="324"/>
        <end position="373"/>
    </location>
</feature>
<feature type="compositionally biased region" description="Basic and acidic residues" evidence="1">
    <location>
        <begin position="645"/>
        <end position="661"/>
    </location>
</feature>
<dbReference type="Proteomes" id="UP001217089">
    <property type="component" value="Unassembled WGS sequence"/>
</dbReference>
<feature type="region of interest" description="Disordered" evidence="1">
    <location>
        <begin position="216"/>
        <end position="265"/>
    </location>
</feature>
<feature type="compositionally biased region" description="Polar residues" evidence="1">
    <location>
        <begin position="705"/>
        <end position="714"/>
    </location>
</feature>
<feature type="compositionally biased region" description="Basic and acidic residues" evidence="1">
    <location>
        <begin position="217"/>
        <end position="236"/>
    </location>
</feature>
<gene>
    <name evidence="2" type="ORF">KUTeg_013657</name>
</gene>
<feature type="compositionally biased region" description="Basic and acidic residues" evidence="1">
    <location>
        <begin position="856"/>
        <end position="869"/>
    </location>
</feature>
<reference evidence="2 3" key="1">
    <citation type="submission" date="2022-12" db="EMBL/GenBank/DDBJ databases">
        <title>Chromosome-level genome of Tegillarca granosa.</title>
        <authorList>
            <person name="Kim J."/>
        </authorList>
    </citation>
    <scope>NUCLEOTIDE SEQUENCE [LARGE SCALE GENOMIC DNA]</scope>
    <source>
        <strain evidence="2">Teg-2019</strain>
        <tissue evidence="2">Adductor muscle</tissue>
    </source>
</reference>
<sequence length="1237" mass="142215">MVPLTSNFKRSQSLRLLKTSKLKKEIEQRRKHVTLEEVELSSKLNDDSEDAVEKDRFFTNLRCSRMEKYEVPQEIKLHNLKECSEVKQKMFNLAPKRTNLIDLNEELNSSDKDEELSPVHNKSSDGKRSQSMPVSKHTQLTEDKGQQQKCVTLKEDEPWSSPFKRFASYVKRNLSKTSPTEDKKNFSEDKESVVDEKMFNLAQKRTNLIDLNEELNSSDKDEEFSPVHNKSSDGKRSQSMPVLKHTQLTEDKGQQQKCVTLKEDEPLSSPFKRFASYVKRNLSKTSPREDGKNFSEDKESVVDEKMFNLAQKRTNLIDLNEELNSLDKDEELSPVHNKSSDGKRSQSMPVLKHTQLTEDKGQQQKCVSLKEDEPLSSPFKRFASYVKRNLSKTSPREDGKNFSEDKEGVMDEKMFNLAPKGTKLIDPNEELNSPDKDVDFSPGYIKSWNLQSSQLMRVSKQTQPTEDIGQQKRCVTLKQDEPWSSPFKRFAKRNPSQTSPNGDEKNFSEDKEGVMDEKMFNLAPKGTKLIDPNEELNSPDKDVDFSPGYIKSWNLQSSQLMRVSKQTQPTEDIGQQKRCVTLKQDEPWSSPFKRFAKRNPSQTSPNGDEKEIGQQNRCVTLKQDEPWSSPFKRFAKRNPSQTSPRQDEKNFSEDKEGVMDEKMFNLAPKGTKLIDPNEELNSPDKDVDFSPGYIKSWNLQSSQLMRVSKQTQPTEDIGQQKRCVTLKQDEPWSSPFKRFAKRNPSQTSPNGDEKNFSEDKEGVMDEKMFNLAPKGTKLIDPNEELNSPDKDVDFSPGYIKSWNLQSSQLMRVSKQTQPTEDIGQQKRCVTLKQDEPWSSPFKRFAKRNPSQTSPNGDEKNFSEDKEGVMDEKMFNLAPKGTKLIDPNEELNSPDKDVDFSPGYIKSWNLQSSQLMRVSKQTQPTEDIGQQKRCVTLKQDEPWSSPFKRFAKRNPSQTSPSGDEKNFSEDKEGVMDEKMFNLAPKGTKLIDPNEELNSPDKDVDFSPGYIKSWNLQSSQLMRVSKQTQPTEDIGQQKRCVTLKQDEPWSSPFKRFAKRNPSQTSPNGDEKNFSEDKEGVMDEKMFNLAPKGTKLIDPNEELNSPDKDVDFSPGYIKSWNLQSSQLMRVSKQTQPTEEIGQQKRCVTLKQDEPWSSPFKRFAKRNPSQTSPSGDEKGFVKSRIGIKGKEWSDLCHDEKSKLDTVERIFTKKVKESQLQMEKPTSLTRSQSMRILKQRKT</sequence>
<proteinExistence type="predicted"/>
<feature type="region of interest" description="Disordered" evidence="1">
    <location>
        <begin position="1020"/>
        <end position="1079"/>
    </location>
</feature>